<dbReference type="InterPro" id="IPR002110">
    <property type="entry name" value="Ankyrin_rpt"/>
</dbReference>
<feature type="repeat" description="ANK" evidence="3">
    <location>
        <begin position="1586"/>
        <end position="1618"/>
    </location>
</feature>
<feature type="repeat" description="ANK" evidence="3">
    <location>
        <begin position="1854"/>
        <end position="1886"/>
    </location>
</feature>
<keyword evidence="6" id="KW-1185">Reference proteome</keyword>
<sequence length="2138" mass="236814">MPPTSAGTKVKDSEYKNWLRVGLGLYYSKVGLHSFIQNEMDAMHQSLLQKLYGGLAVQAPQCSSCKSKDVKQNRNTYVWKFKSSCPSHLCDIWLAELLTFHTNPTSNKIYWDNCDVTAWPFVPWECAKLYMPRGQPPANTGPAMSDSQALLTLMATCKYFHTKFSQPGITLIKKVSTIRNKVMHSGDMSLSDSDTKSFIQDIIDLLEDPAQLGSLEECKQAVNEINRISKDSVDVVFNLEIEMMALRECVNDCRQELGVHEKTTEVTVESLTEEFTKLRVQFDTNFKETNDKIADLDVKYKTISSDLEHVKKQLSKVVKATEPKQFDKVLKKTTDTNLGQHEKKLRVHDTEIQILKASTSQVTDYASTEEVESEQLASIETRMTIIDNPRVNRTKLNQRIGLMRERIDRHIRCHKDVHVRTRMFEHTRDILFKYKHLVLQGKPGEGKTYLALSLAADLMEKNSEIQPLQIHDANEWEELVDTRLPLVVFLDDFLGKYGLSETDLDRWIKTAELIYPSLSGSSISLIVCIRTQILVSVKSSLQRNEAFSLMFNSHVVDISNESNCLTKEERVHMLLKYAPECVDRNDTFAIENVAQMKNVIGFPENCKILRSVGHLRVHWKEVFSNNRFLIEEIQEISKKTPELYTFLVLLMLCGGQLALENKTEELSNNIKLISDCCGLKEKMNIGQIKDIGQNLCGTFVECKNETNKFTFQHDFIETATFITFGKKYPEITLRNCSLKQLSKMCCVKMDLGQTDGEDFLNFKIMIDDTHFSLVYERFKEGLESKEKESFKNIAEAIVWKNLHFVGYFSKRVTSIDDVISFVSKTDSDGHSLLIHLIYAKNTKVVERIIKNISQCCSQNHELVKRQLVLVATNACLADEMELLENLIQIQENVENFVMFAAASMGNVSVMKMLVLRKGNINATLSIMNMKDLENVIKNCISDTKTVSSYHNVNLFHIACRFGRMDMVKYFMTSYPDLVLKQTSIGSTCIHFATYSGNLELIQLLSADVDITTKTNEGVNVLHFAACTDYLTIVKYLIDTNPGLLQLNDNDGWTALHYASQTGSVHMFETLIAAGMDITARTNDGSHVLHIAAGNDNLTLVKYLIDTNPGLLQLNDNEGWTVLHYASQTGSVHMFQTLIAAGLDVTARINSGAHHVLHIAAINDNLTLVKYLIDTNPELLQLNDSDGWTMLHYASQTGSVDMFETLIAAGIDITARTNNGSHVLHIAAGNDNLTLVKYLIDTNPGLLPLNDNNGWTVLHHASKTGKVDMFETLIAAGLDVTARINSGAHVLNIAAGNDNLTLVKYLISTYPELLEPNDSKGWTALHYASKKTGSVDMFETLIAAGLDITARTNNGSHVLHTAAGNDNLTLVKYLINTNPELLQLNDNNGWTALHYASRTGSVHMFETLIAAGLDVTARTNNGSHVLHIAAGNDNLTLVKYLIDTNPGLLQLNDNNGWTALHYASRTGSVHMFETLIAAGLDITARTNNGYHVLHIAAGNDNLKLVKYLIDTNPGLLQLNDNNGRTALHYASRKTSSVDMFEIAGLDVTARTNDGFHVLHIAAGTDNLTIVKYLIDTNPGLLQLNDNDGWTALHHASQTGSVDMFETLVAAGLDVTARTNDGAHVLHIAAINDNLTLVKYLIDTTPGFLQLNDSNGWTALHHASQTGSVHMFETLIAAGLDITAMANDGSHVLHIAAGTDNLTLVKYLIDTNPGLLQLNDNDGWTVLHYASQTGSVHMFETLIAAGLDVTTRINSGVHVLHIAAGNDNLTLVKYLIDTYPGLLQLNDNDGWTALHYASQTSSVDMFETLIAAGLDITARINSGAHVLHIAAGNDNLTLVKYLIDTNPGLLQLNDSKGWTALHYASKTGSVDTLETLIAAGLDITVRNNNGSHVLHIAAANDNVTLVKYLIHANPGLLQQKDTKGWTVLHHVSRRGRVDMFETLIAAGLDVTARTNDGAHVLHIAAGNDNLTLVKYLIDTNPGLLQQDNKHGWTVLHHAAQCGSIPMLETLIAAGLDITARTDDGSHVLHIAAGDDNLTLVKYLIDTNPELLQLNDSNGWTALHHASQTGSVHMFKTLIAAGLDITARTNNGYHVLHIAAANDNVTLVKYLIDANPELLQLNDSKGWTMLHYASQTGSVDV</sequence>
<feature type="repeat" description="ANK" evidence="3">
    <location>
        <begin position="1050"/>
        <end position="1082"/>
    </location>
</feature>
<dbReference type="SMART" id="SM00248">
    <property type="entry name" value="ANK"/>
    <property type="match status" value="37"/>
</dbReference>
<keyword evidence="2 3" id="KW-0040">ANK repeat</keyword>
<evidence type="ECO:0000313" key="5">
    <source>
        <dbReference type="EMBL" id="KAL3886230.1"/>
    </source>
</evidence>
<dbReference type="InterPro" id="IPR027897">
    <property type="entry name" value="DUF4559"/>
</dbReference>
<dbReference type="PROSITE" id="PS50297">
    <property type="entry name" value="ANK_REP_REGION"/>
    <property type="match status" value="14"/>
</dbReference>
<evidence type="ECO:0000256" key="1">
    <source>
        <dbReference type="ARBA" id="ARBA00022737"/>
    </source>
</evidence>
<accession>A0ABD3XKH0</accession>
<feature type="repeat" description="ANK" evidence="3">
    <location>
        <begin position="1387"/>
        <end position="1419"/>
    </location>
</feature>
<dbReference type="Gene3D" id="1.25.40.20">
    <property type="entry name" value="Ankyrin repeat-containing domain"/>
    <property type="match status" value="9"/>
</dbReference>
<feature type="repeat" description="ANK" evidence="3">
    <location>
        <begin position="2055"/>
        <end position="2087"/>
    </location>
</feature>
<dbReference type="Pfam" id="PF12796">
    <property type="entry name" value="Ank_2"/>
    <property type="match status" value="13"/>
</dbReference>
<feature type="repeat" description="ANK" evidence="3">
    <location>
        <begin position="2021"/>
        <end position="2053"/>
    </location>
</feature>
<dbReference type="Pfam" id="PF15112">
    <property type="entry name" value="DUF4559"/>
    <property type="match status" value="1"/>
</dbReference>
<protein>
    <recommendedName>
        <fullName evidence="4">Novel STAND NTPase 3 domain-containing protein</fullName>
    </recommendedName>
</protein>
<dbReference type="PANTHER" id="PTHR24198:SF165">
    <property type="entry name" value="ANKYRIN REPEAT-CONTAINING PROTEIN-RELATED"/>
    <property type="match status" value="1"/>
</dbReference>
<gene>
    <name evidence="5" type="ORF">ACJMK2_026237</name>
</gene>
<feature type="repeat" description="ANK" evidence="3">
    <location>
        <begin position="1720"/>
        <end position="1752"/>
    </location>
</feature>
<dbReference type="SUPFAM" id="SSF52540">
    <property type="entry name" value="P-loop containing nucleoside triphosphate hydrolases"/>
    <property type="match status" value="1"/>
</dbReference>
<dbReference type="PANTHER" id="PTHR24198">
    <property type="entry name" value="ANKYRIN REPEAT AND PROTEIN KINASE DOMAIN-CONTAINING PROTEIN"/>
    <property type="match status" value="1"/>
</dbReference>
<reference evidence="5 6" key="1">
    <citation type="submission" date="2024-11" db="EMBL/GenBank/DDBJ databases">
        <title>Chromosome-level genome assembly of the freshwater bivalve Anodonta woodiana.</title>
        <authorList>
            <person name="Chen X."/>
        </authorList>
    </citation>
    <scope>NUCLEOTIDE SEQUENCE [LARGE SCALE GENOMIC DNA]</scope>
    <source>
        <strain evidence="5">MN2024</strain>
        <tissue evidence="5">Gills</tissue>
    </source>
</reference>
<dbReference type="EMBL" id="JBJQND010000002">
    <property type="protein sequence ID" value="KAL3886230.1"/>
    <property type="molecule type" value="Genomic_DNA"/>
</dbReference>
<feature type="repeat" description="ANK" evidence="3">
    <location>
        <begin position="1252"/>
        <end position="1284"/>
    </location>
</feature>
<dbReference type="Proteomes" id="UP001634394">
    <property type="component" value="Unassembled WGS sequence"/>
</dbReference>
<dbReference type="SUPFAM" id="SSF48403">
    <property type="entry name" value="Ankyrin repeat"/>
    <property type="match status" value="4"/>
</dbReference>
<feature type="repeat" description="ANK" evidence="3">
    <location>
        <begin position="1185"/>
        <end position="1217"/>
    </location>
</feature>
<keyword evidence="1" id="KW-0677">Repeat</keyword>
<dbReference type="InterPro" id="IPR049050">
    <property type="entry name" value="nSTAND3"/>
</dbReference>
<evidence type="ECO:0000259" key="4">
    <source>
        <dbReference type="Pfam" id="PF20720"/>
    </source>
</evidence>
<feature type="repeat" description="ANK" evidence="3">
    <location>
        <begin position="1954"/>
        <end position="1986"/>
    </location>
</feature>
<dbReference type="InterPro" id="IPR036770">
    <property type="entry name" value="Ankyrin_rpt-contain_sf"/>
</dbReference>
<comment type="caution">
    <text evidence="5">The sequence shown here is derived from an EMBL/GenBank/DDBJ whole genome shotgun (WGS) entry which is preliminary data.</text>
</comment>
<proteinExistence type="predicted"/>
<feature type="repeat" description="ANK" evidence="3">
    <location>
        <begin position="1487"/>
        <end position="1519"/>
    </location>
</feature>
<dbReference type="Pfam" id="PF20720">
    <property type="entry name" value="nSTAND3"/>
    <property type="match status" value="1"/>
</dbReference>
<feature type="repeat" description="ANK" evidence="3">
    <location>
        <begin position="2088"/>
        <end position="2120"/>
    </location>
</feature>
<feature type="repeat" description="ANK" evidence="3">
    <location>
        <begin position="1653"/>
        <end position="1685"/>
    </location>
</feature>
<evidence type="ECO:0000313" key="6">
    <source>
        <dbReference type="Proteomes" id="UP001634394"/>
    </source>
</evidence>
<organism evidence="5 6">
    <name type="scientific">Sinanodonta woodiana</name>
    <name type="common">Chinese pond mussel</name>
    <name type="synonym">Anodonta woodiana</name>
    <dbReference type="NCBI Taxonomy" id="1069815"/>
    <lineage>
        <taxon>Eukaryota</taxon>
        <taxon>Metazoa</taxon>
        <taxon>Spiralia</taxon>
        <taxon>Lophotrochozoa</taxon>
        <taxon>Mollusca</taxon>
        <taxon>Bivalvia</taxon>
        <taxon>Autobranchia</taxon>
        <taxon>Heteroconchia</taxon>
        <taxon>Palaeoheterodonta</taxon>
        <taxon>Unionida</taxon>
        <taxon>Unionoidea</taxon>
        <taxon>Unionidae</taxon>
        <taxon>Unioninae</taxon>
        <taxon>Sinanodonta</taxon>
    </lineage>
</organism>
<evidence type="ECO:0000256" key="2">
    <source>
        <dbReference type="ARBA" id="ARBA00023043"/>
    </source>
</evidence>
<feature type="repeat" description="ANK" evidence="3">
    <location>
        <begin position="1988"/>
        <end position="2020"/>
    </location>
</feature>
<feature type="repeat" description="ANK" evidence="3">
    <location>
        <begin position="1117"/>
        <end position="1149"/>
    </location>
</feature>
<feature type="repeat" description="ANK" evidence="3">
    <location>
        <begin position="1454"/>
        <end position="1486"/>
    </location>
</feature>
<feature type="repeat" description="ANK" evidence="3">
    <location>
        <begin position="1921"/>
        <end position="1953"/>
    </location>
</feature>
<feature type="domain" description="Novel STAND NTPase 3" evidence="4">
    <location>
        <begin position="419"/>
        <end position="577"/>
    </location>
</feature>
<name>A0ABD3XKH0_SINWO</name>
<feature type="repeat" description="ANK" evidence="3">
    <location>
        <begin position="1319"/>
        <end position="1352"/>
    </location>
</feature>
<dbReference type="InterPro" id="IPR027417">
    <property type="entry name" value="P-loop_NTPase"/>
</dbReference>
<dbReference type="Pfam" id="PF13637">
    <property type="entry name" value="Ank_4"/>
    <property type="match status" value="3"/>
</dbReference>
<feature type="repeat" description="ANK" evidence="3">
    <location>
        <begin position="1787"/>
        <end position="1819"/>
    </location>
</feature>
<evidence type="ECO:0000256" key="3">
    <source>
        <dbReference type="PROSITE-ProRule" id="PRU00023"/>
    </source>
</evidence>
<dbReference type="PROSITE" id="PS50088">
    <property type="entry name" value="ANK_REPEAT"/>
    <property type="match status" value="19"/>
</dbReference>